<proteinExistence type="predicted"/>
<gene>
    <name evidence="1" type="ORF">TTRE_0000338901</name>
</gene>
<accession>A0A077Z652</accession>
<keyword evidence="2" id="KW-1185">Reference proteome</keyword>
<evidence type="ECO:0000313" key="1">
    <source>
        <dbReference type="EMBL" id="CDW55118.1"/>
    </source>
</evidence>
<protein>
    <submittedName>
        <fullName evidence="1">Uncharacterized protein</fullName>
    </submittedName>
</protein>
<dbReference type="Proteomes" id="UP000030665">
    <property type="component" value="Unassembled WGS sequence"/>
</dbReference>
<sequence length="100" mass="11005">MTRHQRNCVSLRVGLYGCKPLHPTNFGRDLHRQLCLEPSGFGPASQSDGAENVQPTFRYDGISLNELMAEVSAKVGRMEWLATIETDLTGDAIMLMTGHG</sequence>
<reference evidence="1" key="1">
    <citation type="submission" date="2014-01" db="EMBL/GenBank/DDBJ databases">
        <authorList>
            <person name="Aslett M."/>
        </authorList>
    </citation>
    <scope>NUCLEOTIDE SEQUENCE</scope>
</reference>
<dbReference type="EMBL" id="HG805937">
    <property type="protein sequence ID" value="CDW55118.1"/>
    <property type="molecule type" value="Genomic_DNA"/>
</dbReference>
<reference evidence="1" key="2">
    <citation type="submission" date="2014-03" db="EMBL/GenBank/DDBJ databases">
        <title>The whipworm genome and dual-species transcriptomics of an intimate host-pathogen interaction.</title>
        <authorList>
            <person name="Foth B.J."/>
            <person name="Tsai I.J."/>
            <person name="Reid A.J."/>
            <person name="Bancroft A.J."/>
            <person name="Nichol S."/>
            <person name="Tracey A."/>
            <person name="Holroyd N."/>
            <person name="Cotton J.A."/>
            <person name="Stanley E.J."/>
            <person name="Zarowiecki M."/>
            <person name="Liu J.Z."/>
            <person name="Huckvale T."/>
            <person name="Cooper P.J."/>
            <person name="Grencis R.K."/>
            <person name="Berriman M."/>
        </authorList>
    </citation>
    <scope>NUCLEOTIDE SEQUENCE [LARGE SCALE GENOMIC DNA]</scope>
</reference>
<evidence type="ECO:0000313" key="2">
    <source>
        <dbReference type="Proteomes" id="UP000030665"/>
    </source>
</evidence>
<dbReference type="AlphaFoldDB" id="A0A077Z652"/>
<name>A0A077Z652_TRITR</name>
<organism evidence="1 2">
    <name type="scientific">Trichuris trichiura</name>
    <name type="common">Whipworm</name>
    <name type="synonym">Trichocephalus trichiurus</name>
    <dbReference type="NCBI Taxonomy" id="36087"/>
    <lineage>
        <taxon>Eukaryota</taxon>
        <taxon>Metazoa</taxon>
        <taxon>Ecdysozoa</taxon>
        <taxon>Nematoda</taxon>
        <taxon>Enoplea</taxon>
        <taxon>Dorylaimia</taxon>
        <taxon>Trichinellida</taxon>
        <taxon>Trichuridae</taxon>
        <taxon>Trichuris</taxon>
    </lineage>
</organism>